<comment type="caution">
    <text evidence="5">The sequence shown here is derived from an EMBL/GenBank/DDBJ whole genome shotgun (WGS) entry which is preliminary data.</text>
</comment>
<feature type="coiled-coil region" evidence="1">
    <location>
        <begin position="476"/>
        <end position="503"/>
    </location>
</feature>
<dbReference type="OMA" id="FILAYYK"/>
<evidence type="ECO:0000313" key="5">
    <source>
        <dbReference type="EMBL" id="CAD8172583.1"/>
    </source>
</evidence>
<dbReference type="PROSITE" id="PS00022">
    <property type="entry name" value="EGF_1"/>
    <property type="match status" value="1"/>
</dbReference>
<dbReference type="Proteomes" id="UP000683925">
    <property type="component" value="Unassembled WGS sequence"/>
</dbReference>
<keyword evidence="1" id="KW-0175">Coiled coil</keyword>
<evidence type="ECO:0000313" key="6">
    <source>
        <dbReference type="Proteomes" id="UP000683925"/>
    </source>
</evidence>
<accession>A0A8S1V825</accession>
<keyword evidence="2" id="KW-0812">Transmembrane</keyword>
<feature type="transmembrane region" description="Helical" evidence="2">
    <location>
        <begin position="141"/>
        <end position="170"/>
    </location>
</feature>
<evidence type="ECO:0000259" key="4">
    <source>
        <dbReference type="PROSITE" id="PS01186"/>
    </source>
</evidence>
<protein>
    <recommendedName>
        <fullName evidence="3 4">EGF-like domain-containing protein</fullName>
    </recommendedName>
</protein>
<evidence type="ECO:0000259" key="3">
    <source>
        <dbReference type="PROSITE" id="PS00022"/>
    </source>
</evidence>
<keyword evidence="2" id="KW-0472">Membrane</keyword>
<dbReference type="PROSITE" id="PS01186">
    <property type="entry name" value="EGF_2"/>
    <property type="match status" value="1"/>
</dbReference>
<feature type="transmembrane region" description="Helical" evidence="2">
    <location>
        <begin position="190"/>
        <end position="210"/>
    </location>
</feature>
<dbReference type="EMBL" id="CAJJDP010000059">
    <property type="protein sequence ID" value="CAD8172583.1"/>
    <property type="molecule type" value="Genomic_DNA"/>
</dbReference>
<dbReference type="OrthoDB" id="306386at2759"/>
<reference evidence="5" key="1">
    <citation type="submission" date="2021-01" db="EMBL/GenBank/DDBJ databases">
        <authorList>
            <consortium name="Genoscope - CEA"/>
            <person name="William W."/>
        </authorList>
    </citation>
    <scope>NUCLEOTIDE SEQUENCE</scope>
</reference>
<dbReference type="InterPro" id="IPR000742">
    <property type="entry name" value="EGF"/>
</dbReference>
<feature type="transmembrane region" description="Helical" evidence="2">
    <location>
        <begin position="593"/>
        <end position="612"/>
    </location>
</feature>
<keyword evidence="2" id="KW-1133">Transmembrane helix</keyword>
<evidence type="ECO:0000256" key="2">
    <source>
        <dbReference type="SAM" id="Phobius"/>
    </source>
</evidence>
<proteinExistence type="predicted"/>
<keyword evidence="6" id="KW-1185">Reference proteome</keyword>
<sequence length="667" mass="78474">MQFNTRQQLIVVQFRNDKVNTMSIKWNLKTMLKIWKEVSIIFKIANIYDYYYINMSSVQKELQISNCSDRGLYYDGSCQCDLGYFGVQCELKLEELHLATYYTFIGFFLILFTILLLFTLKQLQLSLKMNKIPSYQKGCNYIKNVLGSPLNCILCLTILFSVLKILWLALDPFQLYDYKERVCERILAEVVYTILFYIYGILLMVWYTMYDEISFNISEKKNNTSEQQLASKSENRKFILAYYKDIMKIRLFLVLIIQLTVSTLNGLRLGQQYKTILYIAYVILLLNFISFIFEFLLYGRSLNQCIEQQLKRLDLDNREQEREEKLKLASNNQQTALSKTQLNIQQEDQLQSPATPDQQILRLSSLSASDESHEQRDTSRAIIQIEKFQPPSFLKKQVTFRSPQSIPTQQNTEVKREVLKTSMKTILSEESQNSLHVEEVYNHQKANSCLLNEEDCDQTDFNWNIKKERASVKKIKKQQIKIVEKIKQQVNETKRQKKATIKNNNNKDGINQDSFQIEDDKKIKNQLAQVYQAEMLAQQKQIRTANLNADKKVLSKIQMLIYVGVFLEICFGALSIVILLTDLLKKPVGTICYLYISAMLQFLSLITVLKLFRDVKSQEVLNLIWIQKVGNRKNKINQQYYFTIPFDQTRQDESKRKFEQRINMHIR</sequence>
<evidence type="ECO:0000256" key="1">
    <source>
        <dbReference type="SAM" id="Coils"/>
    </source>
</evidence>
<gene>
    <name evidence="5" type="ORF">POCTA_138.1.T0600189</name>
</gene>
<organism evidence="5 6">
    <name type="scientific">Paramecium octaurelia</name>
    <dbReference type="NCBI Taxonomy" id="43137"/>
    <lineage>
        <taxon>Eukaryota</taxon>
        <taxon>Sar</taxon>
        <taxon>Alveolata</taxon>
        <taxon>Ciliophora</taxon>
        <taxon>Intramacronucleata</taxon>
        <taxon>Oligohymenophorea</taxon>
        <taxon>Peniculida</taxon>
        <taxon>Parameciidae</taxon>
        <taxon>Paramecium</taxon>
    </lineage>
</organism>
<feature type="transmembrane region" description="Helical" evidence="2">
    <location>
        <begin position="560"/>
        <end position="581"/>
    </location>
</feature>
<dbReference type="AlphaFoldDB" id="A0A8S1V825"/>
<name>A0A8S1V825_PAROT</name>
<feature type="transmembrane region" description="Helical" evidence="2">
    <location>
        <begin position="251"/>
        <end position="270"/>
    </location>
</feature>
<feature type="transmembrane region" description="Helical" evidence="2">
    <location>
        <begin position="101"/>
        <end position="120"/>
    </location>
</feature>
<feature type="transmembrane region" description="Helical" evidence="2">
    <location>
        <begin position="276"/>
        <end position="298"/>
    </location>
</feature>
<feature type="domain" description="EGF-like" evidence="3 4">
    <location>
        <begin position="78"/>
        <end position="89"/>
    </location>
</feature>